<dbReference type="Proteomes" id="UP000244384">
    <property type="component" value="Chromosome"/>
</dbReference>
<proteinExistence type="predicted"/>
<dbReference type="AlphaFoldDB" id="A0A2S0WPF3"/>
<evidence type="ECO:0000313" key="1">
    <source>
        <dbReference type="EMBL" id="AWB93218.1"/>
    </source>
</evidence>
<protein>
    <submittedName>
        <fullName evidence="1">Uncharacterized protein</fullName>
    </submittedName>
</protein>
<dbReference type="EMBL" id="CP026952">
    <property type="protein sequence ID" value="AWB93218.1"/>
    <property type="molecule type" value="Genomic_DNA"/>
</dbReference>
<dbReference type="OrthoDB" id="5185447at2"/>
<keyword evidence="2" id="KW-1185">Reference proteome</keyword>
<evidence type="ECO:0000313" key="2">
    <source>
        <dbReference type="Proteomes" id="UP000244384"/>
    </source>
</evidence>
<organism evidence="1 2">
    <name type="scientific">Aeromicrobium chenweiae</name>
    <dbReference type="NCBI Taxonomy" id="2079793"/>
    <lineage>
        <taxon>Bacteria</taxon>
        <taxon>Bacillati</taxon>
        <taxon>Actinomycetota</taxon>
        <taxon>Actinomycetes</taxon>
        <taxon>Propionibacteriales</taxon>
        <taxon>Nocardioidaceae</taxon>
        <taxon>Aeromicrobium</taxon>
    </lineage>
</organism>
<sequence>MPDVLKSIAISAVANTASLAIAAWVFDHFDVHFGWFVVAVVLFTALTVVLRGVVISTVNRFARGYTILGGLVLTFLGLLLTEVVVPGSGFSIHGWGTWLGVTLIVWAAGIAYGEVDSVQPPPRARR</sequence>
<gene>
    <name evidence="1" type="ORF">C3E78_13960</name>
</gene>
<dbReference type="KEGG" id="aez:C3E78_13960"/>
<accession>A0A2S0WPF3</accession>
<dbReference type="RefSeq" id="WP_108579378.1">
    <property type="nucleotide sequence ID" value="NZ_CP026952.1"/>
</dbReference>
<reference evidence="2" key="1">
    <citation type="submission" date="2018-01" db="EMBL/GenBank/DDBJ databases">
        <authorList>
            <person name="Li J."/>
        </authorList>
    </citation>
    <scope>NUCLEOTIDE SEQUENCE [LARGE SCALE GENOMIC DNA]</scope>
    <source>
        <strain evidence="2">592</strain>
    </source>
</reference>
<name>A0A2S0WPF3_9ACTN</name>
<accession>A0A5F2EX72</accession>